<dbReference type="PANTHER" id="PTHR43031">
    <property type="entry name" value="FAD-DEPENDENT OXIDOREDUCTASE"/>
    <property type="match status" value="1"/>
</dbReference>
<dbReference type="Pfam" id="PF00581">
    <property type="entry name" value="Rhodanese"/>
    <property type="match status" value="1"/>
</dbReference>
<proteinExistence type="predicted"/>
<feature type="domain" description="Rhodanese" evidence="1">
    <location>
        <begin position="18"/>
        <end position="110"/>
    </location>
</feature>
<reference evidence="2" key="1">
    <citation type="submission" date="2021-01" db="EMBL/GenBank/DDBJ databases">
        <title>Ramlibacter sp. strain AW1 16S ribosomal RNA gene Genome sequencing and assembly.</title>
        <authorList>
            <person name="Kang M."/>
        </authorList>
    </citation>
    <scope>NUCLEOTIDE SEQUENCE</scope>
    <source>
        <strain evidence="2">AW1</strain>
    </source>
</reference>
<accession>A0A937D3S6</accession>
<dbReference type="InterPro" id="IPR001763">
    <property type="entry name" value="Rhodanese-like_dom"/>
</dbReference>
<dbReference type="RefSeq" id="WP_201684082.1">
    <property type="nucleotide sequence ID" value="NZ_JAEQNA010000003.1"/>
</dbReference>
<sequence>MVTQVRPSQLDDWLHRHAGQQPLVLDVREALELQAASVQPQGFELRHIPMNQIPQRLGELQPDRPTACLCHHGMRSMQVALFLERNGFDEVVNLAGGIDAWTLERDPSVPRY</sequence>
<protein>
    <submittedName>
        <fullName evidence="2">Sulfurtransferase</fullName>
    </submittedName>
</protein>
<dbReference type="InterPro" id="IPR036873">
    <property type="entry name" value="Rhodanese-like_dom_sf"/>
</dbReference>
<dbReference type="Gene3D" id="3.40.250.10">
    <property type="entry name" value="Rhodanese-like domain"/>
    <property type="match status" value="1"/>
</dbReference>
<organism evidence="2 3">
    <name type="scientific">Ramlibacter aurantiacus</name>
    <dbReference type="NCBI Taxonomy" id="2801330"/>
    <lineage>
        <taxon>Bacteria</taxon>
        <taxon>Pseudomonadati</taxon>
        <taxon>Pseudomonadota</taxon>
        <taxon>Betaproteobacteria</taxon>
        <taxon>Burkholderiales</taxon>
        <taxon>Comamonadaceae</taxon>
        <taxon>Ramlibacter</taxon>
    </lineage>
</organism>
<dbReference type="SMART" id="SM00450">
    <property type="entry name" value="RHOD"/>
    <property type="match status" value="1"/>
</dbReference>
<evidence type="ECO:0000313" key="3">
    <source>
        <dbReference type="Proteomes" id="UP000613011"/>
    </source>
</evidence>
<name>A0A937D3S6_9BURK</name>
<gene>
    <name evidence="2" type="ORF">JI739_11765</name>
</gene>
<dbReference type="PROSITE" id="PS50206">
    <property type="entry name" value="RHODANESE_3"/>
    <property type="match status" value="1"/>
</dbReference>
<keyword evidence="3" id="KW-1185">Reference proteome</keyword>
<dbReference type="PANTHER" id="PTHR43031:SF17">
    <property type="entry name" value="SULFURTRANSFERASE YTWF-RELATED"/>
    <property type="match status" value="1"/>
</dbReference>
<dbReference type="SUPFAM" id="SSF52821">
    <property type="entry name" value="Rhodanese/Cell cycle control phosphatase"/>
    <property type="match status" value="1"/>
</dbReference>
<evidence type="ECO:0000313" key="2">
    <source>
        <dbReference type="EMBL" id="MBL0421025.1"/>
    </source>
</evidence>
<dbReference type="EMBL" id="JAEQNA010000003">
    <property type="protein sequence ID" value="MBL0421025.1"/>
    <property type="molecule type" value="Genomic_DNA"/>
</dbReference>
<evidence type="ECO:0000259" key="1">
    <source>
        <dbReference type="PROSITE" id="PS50206"/>
    </source>
</evidence>
<dbReference type="Proteomes" id="UP000613011">
    <property type="component" value="Unassembled WGS sequence"/>
</dbReference>
<dbReference type="InterPro" id="IPR050229">
    <property type="entry name" value="GlpE_sulfurtransferase"/>
</dbReference>
<dbReference type="AlphaFoldDB" id="A0A937D3S6"/>
<comment type="caution">
    <text evidence="2">The sequence shown here is derived from an EMBL/GenBank/DDBJ whole genome shotgun (WGS) entry which is preliminary data.</text>
</comment>